<dbReference type="RefSeq" id="WP_193909449.1">
    <property type="nucleotide sequence ID" value="NZ_JADEXG010000044.1"/>
</dbReference>
<accession>A0A8J7AX34</accession>
<protein>
    <submittedName>
        <fullName evidence="1">UPF0175 family protein</fullName>
    </submittedName>
</protein>
<gene>
    <name evidence="1" type="ORF">IQ241_17105</name>
</gene>
<evidence type="ECO:0000313" key="1">
    <source>
        <dbReference type="EMBL" id="MBE9078993.1"/>
    </source>
</evidence>
<organism evidence="1 2">
    <name type="scientific">Vasconcelosia minhoensis LEGE 07310</name>
    <dbReference type="NCBI Taxonomy" id="915328"/>
    <lineage>
        <taxon>Bacteria</taxon>
        <taxon>Bacillati</taxon>
        <taxon>Cyanobacteriota</taxon>
        <taxon>Cyanophyceae</taxon>
        <taxon>Nodosilineales</taxon>
        <taxon>Cymatolegaceae</taxon>
        <taxon>Vasconcelosia</taxon>
        <taxon>Vasconcelosia minhoensis</taxon>
    </lineage>
</organism>
<dbReference type="EMBL" id="JADEXG010000044">
    <property type="protein sequence ID" value="MBE9078993.1"/>
    <property type="molecule type" value="Genomic_DNA"/>
</dbReference>
<dbReference type="Pfam" id="PF03683">
    <property type="entry name" value="UPF0175"/>
    <property type="match status" value="1"/>
</dbReference>
<dbReference type="InterPro" id="IPR005368">
    <property type="entry name" value="UPF0175"/>
</dbReference>
<comment type="caution">
    <text evidence="1">The sequence shown here is derived from an EMBL/GenBank/DDBJ whole genome shotgun (WGS) entry which is preliminary data.</text>
</comment>
<name>A0A8J7AX34_9CYAN</name>
<reference evidence="1" key="1">
    <citation type="submission" date="2020-10" db="EMBL/GenBank/DDBJ databases">
        <authorList>
            <person name="Castelo-Branco R."/>
            <person name="Eusebio N."/>
            <person name="Adriana R."/>
            <person name="Vieira A."/>
            <person name="Brugerolle De Fraissinette N."/>
            <person name="Rezende De Castro R."/>
            <person name="Schneider M.P."/>
            <person name="Vasconcelos V."/>
            <person name="Leao P.N."/>
        </authorList>
    </citation>
    <scope>NUCLEOTIDE SEQUENCE</scope>
    <source>
        <strain evidence="1">LEGE 07310</strain>
    </source>
</reference>
<evidence type="ECO:0000313" key="2">
    <source>
        <dbReference type="Proteomes" id="UP000636505"/>
    </source>
</evidence>
<dbReference type="Proteomes" id="UP000636505">
    <property type="component" value="Unassembled WGS sequence"/>
</dbReference>
<sequence>MKITIELPDELIQSTQITETELLREIAIALFEQERITLGRASLLCNMNQIAFQKLLASRNIPVHYDLEDYEADLQSIQAEGW</sequence>
<proteinExistence type="predicted"/>
<dbReference type="AlphaFoldDB" id="A0A8J7AX34"/>
<keyword evidence="2" id="KW-1185">Reference proteome</keyword>